<proteinExistence type="predicted"/>
<keyword evidence="3" id="KW-1185">Reference proteome</keyword>
<reference evidence="2 3" key="1">
    <citation type="journal article" date="2018" name="Int. J. Syst. Evol. Microbiol.">
        <title>Mesosutterella multiformis gen. nov., sp. nov., a member of the family Sutterellaceae and Sutterella megalosphaeroides sp. nov., isolated from human faeces.</title>
        <authorList>
            <person name="Sakamoto M."/>
            <person name="Ikeyama N."/>
            <person name="Kunihiro T."/>
            <person name="Iino T."/>
            <person name="Yuki M."/>
            <person name="Ohkuma M."/>
        </authorList>
    </citation>
    <scope>NUCLEOTIDE SEQUENCE [LARGE SCALE GENOMIC DNA]</scope>
    <source>
        <strain evidence="2 3">6FBBBH3</strain>
    </source>
</reference>
<dbReference type="Proteomes" id="UP000271003">
    <property type="component" value="Chromosome"/>
</dbReference>
<dbReference type="AlphaFoldDB" id="A0A2Z6IBI0"/>
<dbReference type="InterPro" id="IPR019660">
    <property type="entry name" value="Put_sensory_transdc_reg_YbjN"/>
</dbReference>
<gene>
    <name evidence="2" type="ORF">SUTMEG_11810</name>
</gene>
<organism evidence="2 3">
    <name type="scientific">Sutterella megalosphaeroides</name>
    <dbReference type="NCBI Taxonomy" id="2494234"/>
    <lineage>
        <taxon>Bacteria</taxon>
        <taxon>Pseudomonadati</taxon>
        <taxon>Pseudomonadota</taxon>
        <taxon>Betaproteobacteria</taxon>
        <taxon>Burkholderiales</taxon>
        <taxon>Sutterellaceae</taxon>
        <taxon>Sutterella</taxon>
    </lineage>
</organism>
<dbReference type="OrthoDB" id="5192220at2"/>
<feature type="compositionally biased region" description="Basic and acidic residues" evidence="1">
    <location>
        <begin position="146"/>
        <end position="155"/>
    </location>
</feature>
<dbReference type="KEGG" id="sutt:SUTMEG_11810"/>
<name>A0A2Z6IBI0_9BURK</name>
<sequence>MANAPLVERVERFLKSLKWSYNYDAEEEVFYTGCALDESFRSCNLVIDVQDDMVLCYAFLPIEVPADRRGDVMIFLTCANWGMRAGTFELDLTDGEVRFRTYLACPEGDELPSDEALTCLLSVPPGMIERYGAALRQVIENKTDPFEAVRTAEHDMEFDDEEGDEEDDEDDFGGNHNPRAHA</sequence>
<evidence type="ECO:0000313" key="2">
    <source>
        <dbReference type="EMBL" id="BBF23290.1"/>
    </source>
</evidence>
<dbReference type="Pfam" id="PF10722">
    <property type="entry name" value="YbjN"/>
    <property type="match status" value="1"/>
</dbReference>
<evidence type="ECO:0000256" key="1">
    <source>
        <dbReference type="SAM" id="MobiDB-lite"/>
    </source>
</evidence>
<dbReference type="RefSeq" id="WP_120176917.1">
    <property type="nucleotide sequence ID" value="NZ_AP018786.1"/>
</dbReference>
<evidence type="ECO:0000313" key="3">
    <source>
        <dbReference type="Proteomes" id="UP000271003"/>
    </source>
</evidence>
<feature type="compositionally biased region" description="Acidic residues" evidence="1">
    <location>
        <begin position="156"/>
        <end position="172"/>
    </location>
</feature>
<accession>A0A2Z6IBI0</accession>
<feature type="region of interest" description="Disordered" evidence="1">
    <location>
        <begin position="146"/>
        <end position="182"/>
    </location>
</feature>
<protein>
    <submittedName>
        <fullName evidence="2">YbjN domain-containing protein</fullName>
    </submittedName>
</protein>
<dbReference type="EMBL" id="AP018786">
    <property type="protein sequence ID" value="BBF23290.1"/>
    <property type="molecule type" value="Genomic_DNA"/>
</dbReference>